<dbReference type="InterPro" id="IPR000847">
    <property type="entry name" value="LysR_HTH_N"/>
</dbReference>
<reference evidence="7" key="1">
    <citation type="journal article" date="2019" name="Int. J. Syst. Evol. Microbiol.">
        <title>The Global Catalogue of Microorganisms (GCM) 10K type strain sequencing project: providing services to taxonomists for standard genome sequencing and annotation.</title>
        <authorList>
            <consortium name="The Broad Institute Genomics Platform"/>
            <consortium name="The Broad Institute Genome Sequencing Center for Infectious Disease"/>
            <person name="Wu L."/>
            <person name="Ma J."/>
        </authorList>
    </citation>
    <scope>NUCLEOTIDE SEQUENCE [LARGE SCALE GENOMIC DNA]</scope>
    <source>
        <strain evidence="7">KCTC 12848</strain>
    </source>
</reference>
<dbReference type="Proteomes" id="UP001597425">
    <property type="component" value="Unassembled WGS sequence"/>
</dbReference>
<protein>
    <submittedName>
        <fullName evidence="6">LysR family transcriptional regulator</fullName>
    </submittedName>
</protein>
<keyword evidence="3" id="KW-0238">DNA-binding</keyword>
<evidence type="ECO:0000313" key="7">
    <source>
        <dbReference type="Proteomes" id="UP001597425"/>
    </source>
</evidence>
<comment type="caution">
    <text evidence="6">The sequence shown here is derived from an EMBL/GenBank/DDBJ whole genome shotgun (WGS) entry which is preliminary data.</text>
</comment>
<dbReference type="SUPFAM" id="SSF53850">
    <property type="entry name" value="Periplasmic binding protein-like II"/>
    <property type="match status" value="1"/>
</dbReference>
<dbReference type="InterPro" id="IPR036388">
    <property type="entry name" value="WH-like_DNA-bd_sf"/>
</dbReference>
<dbReference type="Pfam" id="PF00126">
    <property type="entry name" value="HTH_1"/>
    <property type="match status" value="1"/>
</dbReference>
<evidence type="ECO:0000259" key="5">
    <source>
        <dbReference type="PROSITE" id="PS50931"/>
    </source>
</evidence>
<dbReference type="Pfam" id="PF03466">
    <property type="entry name" value="LysR_substrate"/>
    <property type="match status" value="1"/>
</dbReference>
<evidence type="ECO:0000313" key="6">
    <source>
        <dbReference type="EMBL" id="MFD2311996.1"/>
    </source>
</evidence>
<comment type="similarity">
    <text evidence="1">Belongs to the LysR transcriptional regulatory family.</text>
</comment>
<dbReference type="RefSeq" id="WP_265722793.1">
    <property type="nucleotide sequence ID" value="NZ_JAPIVK010000029.1"/>
</dbReference>
<name>A0ABW5EEI4_9GAMM</name>
<feature type="domain" description="HTH lysR-type" evidence="5">
    <location>
        <begin position="1"/>
        <end position="59"/>
    </location>
</feature>
<dbReference type="InterPro" id="IPR058163">
    <property type="entry name" value="LysR-type_TF_proteobact-type"/>
</dbReference>
<dbReference type="CDD" id="cd08422">
    <property type="entry name" value="PBP2_CrgA_like"/>
    <property type="match status" value="1"/>
</dbReference>
<dbReference type="SUPFAM" id="SSF46785">
    <property type="entry name" value="Winged helix' DNA-binding domain"/>
    <property type="match status" value="1"/>
</dbReference>
<keyword evidence="4" id="KW-0804">Transcription</keyword>
<dbReference type="PANTHER" id="PTHR30537:SF5">
    <property type="entry name" value="HTH-TYPE TRANSCRIPTIONAL ACTIVATOR TTDR-RELATED"/>
    <property type="match status" value="1"/>
</dbReference>
<dbReference type="InterPro" id="IPR036390">
    <property type="entry name" value="WH_DNA-bd_sf"/>
</dbReference>
<organism evidence="6 7">
    <name type="scientific">Microbulbifer halophilus</name>
    <dbReference type="NCBI Taxonomy" id="453963"/>
    <lineage>
        <taxon>Bacteria</taxon>
        <taxon>Pseudomonadati</taxon>
        <taxon>Pseudomonadota</taxon>
        <taxon>Gammaproteobacteria</taxon>
        <taxon>Cellvibrionales</taxon>
        <taxon>Microbulbiferaceae</taxon>
        <taxon>Microbulbifer</taxon>
    </lineage>
</organism>
<proteinExistence type="inferred from homology"/>
<keyword evidence="7" id="KW-1185">Reference proteome</keyword>
<evidence type="ECO:0000256" key="2">
    <source>
        <dbReference type="ARBA" id="ARBA00023015"/>
    </source>
</evidence>
<gene>
    <name evidence="6" type="ORF">ACFSKX_16325</name>
</gene>
<evidence type="ECO:0000256" key="1">
    <source>
        <dbReference type="ARBA" id="ARBA00009437"/>
    </source>
</evidence>
<dbReference type="PROSITE" id="PS50931">
    <property type="entry name" value="HTH_LYSR"/>
    <property type="match status" value="1"/>
</dbReference>
<evidence type="ECO:0000256" key="3">
    <source>
        <dbReference type="ARBA" id="ARBA00023125"/>
    </source>
</evidence>
<dbReference type="PANTHER" id="PTHR30537">
    <property type="entry name" value="HTH-TYPE TRANSCRIPTIONAL REGULATOR"/>
    <property type="match status" value="1"/>
</dbReference>
<accession>A0ABW5EEI4</accession>
<dbReference type="Gene3D" id="1.10.10.10">
    <property type="entry name" value="Winged helix-like DNA-binding domain superfamily/Winged helix DNA-binding domain"/>
    <property type="match status" value="1"/>
</dbReference>
<sequence length="305" mass="33619">MDKLVALTVFRRVVELNGFAAAAETLGYSAAAVSKYVRALEAELGASLLNRTTRRLSLTEAGKAYYQSTVEVLEKLNSMDEQARDQSQTPRGRLRVNAPMSVGIELLAPIVSRFLEGYPDIHIELALDDARVDMVDKGFDLSISGASSLKDSSLIGRRLSDLPRVLCASPRYLVGQPPLHPEQLGQHRCLVYSLAEEATRWRFTSGGRSETVDVTGRFEINNSMALCRAAVAGEGIALLPRFIAGNYLNSGDLLPLLEDWEPEPRSLYLTYPRHREGTRALRLLIDFLLDSFRSLSPTAADSPLP</sequence>
<dbReference type="EMBL" id="JBHUJD010000026">
    <property type="protein sequence ID" value="MFD2311996.1"/>
    <property type="molecule type" value="Genomic_DNA"/>
</dbReference>
<keyword evidence="2" id="KW-0805">Transcription regulation</keyword>
<dbReference type="InterPro" id="IPR005119">
    <property type="entry name" value="LysR_subst-bd"/>
</dbReference>
<dbReference type="Gene3D" id="3.40.190.290">
    <property type="match status" value="1"/>
</dbReference>
<evidence type="ECO:0000256" key="4">
    <source>
        <dbReference type="ARBA" id="ARBA00023163"/>
    </source>
</evidence>